<evidence type="ECO:0000313" key="4">
    <source>
        <dbReference type="Proteomes" id="UP000016540"/>
    </source>
</evidence>
<dbReference type="HOGENOM" id="CLU_113299_0_2_6"/>
<proteinExistence type="predicted"/>
<protein>
    <recommendedName>
        <fullName evidence="1">Inner membrane protein</fullName>
    </recommendedName>
</protein>
<dbReference type="AlphaFoldDB" id="R8B3F8"/>
<comment type="caution">
    <text evidence="3">The sequence shown here is derived from an EMBL/GenBank/DDBJ whole genome shotgun (WGS) entry which is preliminary data.</text>
</comment>
<dbReference type="Proteomes" id="UP000016540">
    <property type="component" value="Unassembled WGS sequence"/>
</dbReference>
<reference evidence="3 4" key="1">
    <citation type="journal article" date="2013" name="Genome Announc.">
        <title>Draft Genome Sequence of the Moderately Halophilic Bacterium Marinobacter lipolyticus Strain SM19.</title>
        <authorList>
            <person name="Papke R.T."/>
            <person name="de la Haba R.R."/>
            <person name="Infante-Dominguez C."/>
            <person name="Perez D."/>
            <person name="Sanchez-Porro C."/>
            <person name="Lapierre P."/>
            <person name="Ventosa A."/>
        </authorList>
    </citation>
    <scope>NUCLEOTIDE SEQUENCE [LARGE SCALE GENOMIC DNA]</scope>
    <source>
        <strain evidence="3 4">SM19</strain>
    </source>
</reference>
<keyword evidence="1" id="KW-1003">Cell membrane</keyword>
<dbReference type="PANTHER" id="PTHR35813:SF1">
    <property type="entry name" value="INNER MEMBRANE PROTEIN YBAN"/>
    <property type="match status" value="1"/>
</dbReference>
<feature type="transmembrane region" description="Helical" evidence="2">
    <location>
        <begin position="25"/>
        <end position="45"/>
    </location>
</feature>
<dbReference type="eggNOG" id="COG2832">
    <property type="taxonomic scope" value="Bacteria"/>
</dbReference>
<keyword evidence="4" id="KW-1185">Reference proteome</keyword>
<dbReference type="Pfam" id="PF04304">
    <property type="entry name" value="DUF454"/>
    <property type="match status" value="1"/>
</dbReference>
<keyword evidence="2" id="KW-1133">Transmembrane helix</keyword>
<comment type="subcellular location">
    <subcellularLocation>
        <location evidence="1">Cell inner membrane</location>
        <topology evidence="1">Multi-pass membrane protein</topology>
    </subcellularLocation>
</comment>
<keyword evidence="2" id="KW-0812">Transmembrane</keyword>
<gene>
    <name evidence="3" type="ORF">MARLIPOL_03650</name>
</gene>
<evidence type="ECO:0000256" key="2">
    <source>
        <dbReference type="SAM" id="Phobius"/>
    </source>
</evidence>
<name>R8B3F8_9GAMM</name>
<sequence length="138" mass="14755">MLVDYGVSNQAAELLQMNGAPGKTVFKFLAYMFAGLGLLGVALPLLPTTPFILLAAFCASKGSPEFASWLENHRTFGPAIENWRERRAVPLRGKVLACVMLGISWSILFLSGASLALLTGLGVFFCGLAAFLLSRPSC</sequence>
<feature type="transmembrane region" description="Helical" evidence="2">
    <location>
        <begin position="91"/>
        <end position="109"/>
    </location>
</feature>
<keyword evidence="1" id="KW-0997">Cell inner membrane</keyword>
<keyword evidence="1 2" id="KW-0472">Membrane</keyword>
<dbReference type="PATRIC" id="fig|1318628.3.peg.725"/>
<dbReference type="PANTHER" id="PTHR35813">
    <property type="entry name" value="INNER MEMBRANE PROTEIN YBAN"/>
    <property type="match status" value="1"/>
</dbReference>
<dbReference type="PIRSF" id="PIRSF016789">
    <property type="entry name" value="DUF454"/>
    <property type="match status" value="1"/>
</dbReference>
<dbReference type="STRING" id="1318628.MARLIPOL_03650"/>
<organism evidence="3 4">
    <name type="scientific">Marinobacter lipolyticus SM19</name>
    <dbReference type="NCBI Taxonomy" id="1318628"/>
    <lineage>
        <taxon>Bacteria</taxon>
        <taxon>Pseudomonadati</taxon>
        <taxon>Pseudomonadota</taxon>
        <taxon>Gammaproteobacteria</taxon>
        <taxon>Pseudomonadales</taxon>
        <taxon>Marinobacteraceae</taxon>
        <taxon>Marinobacter</taxon>
    </lineage>
</organism>
<dbReference type="GO" id="GO:0005886">
    <property type="term" value="C:plasma membrane"/>
    <property type="evidence" value="ECO:0007669"/>
    <property type="project" value="UniProtKB-SubCell"/>
</dbReference>
<evidence type="ECO:0000256" key="1">
    <source>
        <dbReference type="PIRNR" id="PIRNR016789"/>
    </source>
</evidence>
<accession>R8B3F8</accession>
<dbReference type="InterPro" id="IPR007401">
    <property type="entry name" value="DUF454"/>
</dbReference>
<dbReference type="EMBL" id="ASAD01000007">
    <property type="protein sequence ID" value="EON93096.1"/>
    <property type="molecule type" value="Genomic_DNA"/>
</dbReference>
<evidence type="ECO:0000313" key="3">
    <source>
        <dbReference type="EMBL" id="EON93096.1"/>
    </source>
</evidence>
<feature type="transmembrane region" description="Helical" evidence="2">
    <location>
        <begin position="115"/>
        <end position="133"/>
    </location>
</feature>